<dbReference type="RefSeq" id="WP_131017553.1">
    <property type="nucleotide sequence ID" value="NZ_SIRE01000029.1"/>
</dbReference>
<dbReference type="OrthoDB" id="9802815at2"/>
<accession>A0A4Q9DFL2</accession>
<dbReference type="InterPro" id="IPR002376">
    <property type="entry name" value="Formyl_transf_N"/>
</dbReference>
<dbReference type="CDD" id="cd08369">
    <property type="entry name" value="FMT_core"/>
    <property type="match status" value="1"/>
</dbReference>
<evidence type="ECO:0000313" key="2">
    <source>
        <dbReference type="EMBL" id="TBL70837.1"/>
    </source>
</evidence>
<organism evidence="2 3">
    <name type="scientific">Paenibacillus thalictri</name>
    <dbReference type="NCBI Taxonomy" id="2527873"/>
    <lineage>
        <taxon>Bacteria</taxon>
        <taxon>Bacillati</taxon>
        <taxon>Bacillota</taxon>
        <taxon>Bacilli</taxon>
        <taxon>Bacillales</taxon>
        <taxon>Paenibacillaceae</taxon>
        <taxon>Paenibacillus</taxon>
    </lineage>
</organism>
<dbReference type="Pfam" id="PF00551">
    <property type="entry name" value="Formyl_trans_N"/>
    <property type="match status" value="1"/>
</dbReference>
<dbReference type="PANTHER" id="PTHR11138">
    <property type="entry name" value="METHIONYL-TRNA FORMYLTRANSFERASE"/>
    <property type="match status" value="1"/>
</dbReference>
<protein>
    <submittedName>
        <fullName evidence="2">Formyl transferase</fullName>
    </submittedName>
</protein>
<dbReference type="Gene3D" id="3.40.50.12230">
    <property type="match status" value="1"/>
</dbReference>
<name>A0A4Q9DFL2_9BACL</name>
<keyword evidence="3" id="KW-1185">Reference proteome</keyword>
<dbReference type="SUPFAM" id="SSF53328">
    <property type="entry name" value="Formyltransferase"/>
    <property type="match status" value="1"/>
</dbReference>
<dbReference type="InterPro" id="IPR036477">
    <property type="entry name" value="Formyl_transf_N_sf"/>
</dbReference>
<reference evidence="2 3" key="1">
    <citation type="submission" date="2019-02" db="EMBL/GenBank/DDBJ databases">
        <title>Paenibacillus sp. nov., isolated from surface-sterilized tissue of Thalictrum simplex L.</title>
        <authorList>
            <person name="Tuo L."/>
        </authorList>
    </citation>
    <scope>NUCLEOTIDE SEQUENCE [LARGE SCALE GENOMIC DNA]</scope>
    <source>
        <strain evidence="2 3">N2SHLJ1</strain>
    </source>
</reference>
<evidence type="ECO:0000259" key="1">
    <source>
        <dbReference type="Pfam" id="PF00551"/>
    </source>
</evidence>
<sequence>MPQKPQTEHERETSVILFGSLGVAVDCLEWLLGQPGLRVLGVVCTRAPKSVWRRTVSDRDMQDVAPTLGVPLLTMDDVLSMNADIGLSVRFHHILRASHLSRFRLGVVNLHGAPLPEMRGSMCDAMAIVEGRNHYGTTLHWMDCGIDTGDILAERRFPIGPDDTVFDLFEQSNRFGLELIQAHLLRIISGDLQGRPQQQLTDEQDLHCLTYTSKEVLKYKAIHPGLCQEQLWNRVRAFQFPGHEPAYFVTPSGKIYCSMSAHK</sequence>
<dbReference type="PANTHER" id="PTHR11138:SF5">
    <property type="entry name" value="METHIONYL-TRNA FORMYLTRANSFERASE, MITOCHONDRIAL"/>
    <property type="match status" value="1"/>
</dbReference>
<dbReference type="EMBL" id="SIRE01000029">
    <property type="protein sequence ID" value="TBL70837.1"/>
    <property type="molecule type" value="Genomic_DNA"/>
</dbReference>
<gene>
    <name evidence="2" type="ORF">EYB31_31820</name>
</gene>
<evidence type="ECO:0000313" key="3">
    <source>
        <dbReference type="Proteomes" id="UP000293142"/>
    </source>
</evidence>
<dbReference type="GO" id="GO:0004479">
    <property type="term" value="F:methionyl-tRNA formyltransferase activity"/>
    <property type="evidence" value="ECO:0007669"/>
    <property type="project" value="TreeGrafter"/>
</dbReference>
<dbReference type="AlphaFoldDB" id="A0A4Q9DFL2"/>
<proteinExistence type="predicted"/>
<dbReference type="Proteomes" id="UP000293142">
    <property type="component" value="Unassembled WGS sequence"/>
</dbReference>
<comment type="caution">
    <text evidence="2">The sequence shown here is derived from an EMBL/GenBank/DDBJ whole genome shotgun (WGS) entry which is preliminary data.</text>
</comment>
<keyword evidence="2" id="KW-0808">Transferase</keyword>
<feature type="domain" description="Formyl transferase N-terminal" evidence="1">
    <location>
        <begin position="77"/>
        <end position="173"/>
    </location>
</feature>